<dbReference type="AlphaFoldDB" id="A0A5C6DRE9"/>
<dbReference type="InterPro" id="IPR020846">
    <property type="entry name" value="MFS_dom"/>
</dbReference>
<keyword evidence="2 5" id="KW-0812">Transmembrane</keyword>
<dbReference type="Pfam" id="PF07690">
    <property type="entry name" value="MFS_1"/>
    <property type="match status" value="1"/>
</dbReference>
<dbReference type="OrthoDB" id="9787026at2"/>
<feature type="transmembrane region" description="Helical" evidence="5">
    <location>
        <begin position="406"/>
        <end position="427"/>
    </location>
</feature>
<dbReference type="SUPFAM" id="SSF103473">
    <property type="entry name" value="MFS general substrate transporter"/>
    <property type="match status" value="1"/>
</dbReference>
<evidence type="ECO:0000256" key="2">
    <source>
        <dbReference type="ARBA" id="ARBA00022692"/>
    </source>
</evidence>
<comment type="caution">
    <text evidence="7">The sequence shown here is derived from an EMBL/GenBank/DDBJ whole genome shotgun (WGS) entry which is preliminary data.</text>
</comment>
<dbReference type="EMBL" id="SJPV01000005">
    <property type="protein sequence ID" value="TWU37329.1"/>
    <property type="molecule type" value="Genomic_DNA"/>
</dbReference>
<dbReference type="Proteomes" id="UP000319143">
    <property type="component" value="Unassembled WGS sequence"/>
</dbReference>
<feature type="transmembrane region" description="Helical" evidence="5">
    <location>
        <begin position="154"/>
        <end position="175"/>
    </location>
</feature>
<evidence type="ECO:0000313" key="7">
    <source>
        <dbReference type="EMBL" id="TWU37329.1"/>
    </source>
</evidence>
<dbReference type="GO" id="GO:0046943">
    <property type="term" value="F:carboxylic acid transmembrane transporter activity"/>
    <property type="evidence" value="ECO:0007669"/>
    <property type="project" value="TreeGrafter"/>
</dbReference>
<evidence type="ECO:0000313" key="8">
    <source>
        <dbReference type="Proteomes" id="UP000319143"/>
    </source>
</evidence>
<dbReference type="PANTHER" id="PTHR23508:SF10">
    <property type="entry name" value="CARBOXYLIC ACID TRANSPORTER PROTEIN HOMOLOG"/>
    <property type="match status" value="1"/>
</dbReference>
<evidence type="ECO:0000259" key="6">
    <source>
        <dbReference type="PROSITE" id="PS50850"/>
    </source>
</evidence>
<feature type="transmembrane region" description="Helical" evidence="5">
    <location>
        <begin position="318"/>
        <end position="338"/>
    </location>
</feature>
<dbReference type="InterPro" id="IPR005829">
    <property type="entry name" value="Sugar_transporter_CS"/>
</dbReference>
<name>A0A5C6DRE9_9BACT</name>
<dbReference type="InterPro" id="IPR011701">
    <property type="entry name" value="MFS"/>
</dbReference>
<keyword evidence="8" id="KW-1185">Reference proteome</keyword>
<dbReference type="RefSeq" id="WP_146527686.1">
    <property type="nucleotide sequence ID" value="NZ_SJPV01000005.1"/>
</dbReference>
<feature type="transmembrane region" description="Helical" evidence="5">
    <location>
        <begin position="377"/>
        <end position="400"/>
    </location>
</feature>
<dbReference type="PROSITE" id="PS50850">
    <property type="entry name" value="MFS"/>
    <property type="match status" value="1"/>
</dbReference>
<feature type="transmembrane region" description="Helical" evidence="5">
    <location>
        <begin position="344"/>
        <end position="365"/>
    </location>
</feature>
<dbReference type="PANTHER" id="PTHR23508">
    <property type="entry name" value="CARBOXYLIC ACID TRANSPORTER PROTEIN HOMOLOG"/>
    <property type="match status" value="1"/>
</dbReference>
<keyword evidence="4 5" id="KW-0472">Membrane</keyword>
<feature type="transmembrane region" description="Helical" evidence="5">
    <location>
        <begin position="12"/>
        <end position="31"/>
    </location>
</feature>
<feature type="transmembrane region" description="Helical" evidence="5">
    <location>
        <begin position="97"/>
        <end position="116"/>
    </location>
</feature>
<evidence type="ECO:0000256" key="4">
    <source>
        <dbReference type="ARBA" id="ARBA00023136"/>
    </source>
</evidence>
<evidence type="ECO:0000256" key="3">
    <source>
        <dbReference type="ARBA" id="ARBA00022989"/>
    </source>
</evidence>
<reference evidence="7 8" key="1">
    <citation type="submission" date="2019-02" db="EMBL/GenBank/DDBJ databases">
        <title>Deep-cultivation of Planctomycetes and their phenomic and genomic characterization uncovers novel biology.</title>
        <authorList>
            <person name="Wiegand S."/>
            <person name="Jogler M."/>
            <person name="Boedeker C."/>
            <person name="Pinto D."/>
            <person name="Vollmers J."/>
            <person name="Rivas-Marin E."/>
            <person name="Kohn T."/>
            <person name="Peeters S.H."/>
            <person name="Heuer A."/>
            <person name="Rast P."/>
            <person name="Oberbeckmann S."/>
            <person name="Bunk B."/>
            <person name="Jeske O."/>
            <person name="Meyerdierks A."/>
            <person name="Storesund J.E."/>
            <person name="Kallscheuer N."/>
            <person name="Luecker S."/>
            <person name="Lage O.M."/>
            <person name="Pohl T."/>
            <person name="Merkel B.J."/>
            <person name="Hornburger P."/>
            <person name="Mueller R.-W."/>
            <person name="Bruemmer F."/>
            <person name="Labrenz M."/>
            <person name="Spormann A.M."/>
            <person name="Op Den Camp H."/>
            <person name="Overmann J."/>
            <person name="Amann R."/>
            <person name="Jetten M.S.M."/>
            <person name="Mascher T."/>
            <person name="Medema M.H."/>
            <person name="Devos D.P."/>
            <person name="Kaster A.-K."/>
            <person name="Ovreas L."/>
            <person name="Rohde M."/>
            <person name="Galperin M.Y."/>
            <person name="Jogler C."/>
        </authorList>
    </citation>
    <scope>NUCLEOTIDE SEQUENCE [LARGE SCALE GENOMIC DNA]</scope>
    <source>
        <strain evidence="7 8">Poly41</strain>
    </source>
</reference>
<evidence type="ECO:0000256" key="5">
    <source>
        <dbReference type="SAM" id="Phobius"/>
    </source>
</evidence>
<protein>
    <submittedName>
        <fullName evidence="7">Putative sialic acid transporter</fullName>
    </submittedName>
</protein>
<gene>
    <name evidence="7" type="primary">nanT_1</name>
    <name evidence="7" type="ORF">Poly41_34590</name>
</gene>
<accession>A0A5C6DRE9</accession>
<dbReference type="Gene3D" id="1.20.1250.20">
    <property type="entry name" value="MFS general substrate transporter like domains"/>
    <property type="match status" value="2"/>
</dbReference>
<feature type="transmembrane region" description="Helical" evidence="5">
    <location>
        <begin position="122"/>
        <end position="142"/>
    </location>
</feature>
<evidence type="ECO:0000256" key="1">
    <source>
        <dbReference type="ARBA" id="ARBA00004141"/>
    </source>
</evidence>
<feature type="transmembrane region" description="Helical" evidence="5">
    <location>
        <begin position="249"/>
        <end position="268"/>
    </location>
</feature>
<sequence>MIENEKRSSVFEGVTTYHWIVVLIAAAAWGFDCMDARLFVLARESALTDLLSDQVSDPAIIKTYLGYATTALILGWATGGIVFGMMSDRLGRIKTMVATLLIYSIFTGLSGIAVSWVDFVAYRFLVGLGIGGLFGAATTLVAESVPGSFRPLALGALQVLAAFGNMGGSLISLWIQPGAEASYFGLAGWRVLFFVGILPSLLVVPIIFFLREPDAWLAMRAATRHSPSAASVGSPITLFRDARWRRNTIVGLMLGVAGMVGLWGIGFFSPELISTALKGEPQSHIDKVRAWGTASQDVGAFFGMMTFTFVASFLSRRLAFLGAFLLSFFTTVYVFNNLNSAADAYWMLPMMGFAQFSLFAGYSIYFPELFPTRLRGLGVGFCYNTVRYLAAPAPILLGWMSTMMSFRTAAALMASIYLVGAVALLWAPETKGKPLPEDTLPEETSCRDQGAST</sequence>
<feature type="transmembrane region" description="Helical" evidence="5">
    <location>
        <begin position="187"/>
        <end position="210"/>
    </location>
</feature>
<comment type="subcellular location">
    <subcellularLocation>
        <location evidence="1">Membrane</location>
        <topology evidence="1">Multi-pass membrane protein</topology>
    </subcellularLocation>
</comment>
<dbReference type="GO" id="GO:0005886">
    <property type="term" value="C:plasma membrane"/>
    <property type="evidence" value="ECO:0007669"/>
    <property type="project" value="TreeGrafter"/>
</dbReference>
<organism evidence="7 8">
    <name type="scientific">Novipirellula artificiosorum</name>
    <dbReference type="NCBI Taxonomy" id="2528016"/>
    <lineage>
        <taxon>Bacteria</taxon>
        <taxon>Pseudomonadati</taxon>
        <taxon>Planctomycetota</taxon>
        <taxon>Planctomycetia</taxon>
        <taxon>Pirellulales</taxon>
        <taxon>Pirellulaceae</taxon>
        <taxon>Novipirellula</taxon>
    </lineage>
</organism>
<proteinExistence type="predicted"/>
<keyword evidence="3 5" id="KW-1133">Transmembrane helix</keyword>
<dbReference type="PROSITE" id="PS00217">
    <property type="entry name" value="SUGAR_TRANSPORT_2"/>
    <property type="match status" value="1"/>
</dbReference>
<dbReference type="InterPro" id="IPR036259">
    <property type="entry name" value="MFS_trans_sf"/>
</dbReference>
<feature type="domain" description="Major facilitator superfamily (MFS) profile" evidence="6">
    <location>
        <begin position="21"/>
        <end position="432"/>
    </location>
</feature>
<feature type="transmembrane region" description="Helical" evidence="5">
    <location>
        <begin position="64"/>
        <end position="85"/>
    </location>
</feature>